<dbReference type="STRING" id="470826.SAMN04488027_103290"/>
<dbReference type="OrthoDB" id="6146067at2"/>
<dbReference type="Pfam" id="PF01699">
    <property type="entry name" value="Na_Ca_ex"/>
    <property type="match status" value="2"/>
</dbReference>
<dbReference type="PANTHER" id="PTHR10846:SF8">
    <property type="entry name" value="INNER MEMBRANE PROTEIN YRBG"/>
    <property type="match status" value="1"/>
</dbReference>
<dbReference type="Proteomes" id="UP000199296">
    <property type="component" value="Unassembled WGS sequence"/>
</dbReference>
<keyword evidence="3 5" id="KW-1133">Transmembrane helix</keyword>
<dbReference type="InterPro" id="IPR004837">
    <property type="entry name" value="NaCa_Exmemb"/>
</dbReference>
<evidence type="ECO:0000256" key="5">
    <source>
        <dbReference type="SAM" id="Phobius"/>
    </source>
</evidence>
<dbReference type="PANTHER" id="PTHR10846">
    <property type="entry name" value="SODIUM/POTASSIUM/CALCIUM EXCHANGER"/>
    <property type="match status" value="1"/>
</dbReference>
<dbReference type="GO" id="GO:0005886">
    <property type="term" value="C:plasma membrane"/>
    <property type="evidence" value="ECO:0007669"/>
    <property type="project" value="TreeGrafter"/>
</dbReference>
<dbReference type="InterPro" id="IPR004481">
    <property type="entry name" value="K/Na/Ca-exchanger"/>
</dbReference>
<sequence length="349" mass="38087">MELLLYFVVVIVASLVVWKGGGILEKSAGVLAKYYELPPIVQGSIITAVGSSFPELSTTVISTLTHGQFDLGVSAIVGSAIFNILVIPGLSALLAGRLKLDRILVYKDAQFYIISVAVMLLVFCMAVIYNPIESENLQGTVTWGLALIPVFIYILYVFLQQQETSHFQNKSAEETTAKTDAATEEDLAYHSIWKTWLKFLGGLVLIVVSVEGLVRSAIFFGEYFGTPSFVWGATVLAAATSVPDAIVSVRVAINGQPKVSLSNVLGSNIFDLLIAIPAGILIARAAVINFEMAIPMMMYLTLATIVLFTFLRTGLHLEKWEGLVLLVLYLIFVLWIISESVGWLNYLPV</sequence>
<feature type="transmembrane region" description="Helical" evidence="5">
    <location>
        <begin position="73"/>
        <end position="97"/>
    </location>
</feature>
<feature type="domain" description="Sodium/calcium exchanger membrane region" evidence="6">
    <location>
        <begin position="6"/>
        <end position="160"/>
    </location>
</feature>
<evidence type="ECO:0000256" key="2">
    <source>
        <dbReference type="ARBA" id="ARBA00022692"/>
    </source>
</evidence>
<feature type="transmembrane region" description="Helical" evidence="5">
    <location>
        <begin position="109"/>
        <end position="129"/>
    </location>
</feature>
<evidence type="ECO:0000256" key="1">
    <source>
        <dbReference type="ARBA" id="ARBA00004141"/>
    </source>
</evidence>
<keyword evidence="4 5" id="KW-0472">Membrane</keyword>
<feature type="transmembrane region" description="Helical" evidence="5">
    <location>
        <begin position="230"/>
        <end position="253"/>
    </location>
</feature>
<gene>
    <name evidence="7" type="ORF">SAMN04488027_103290</name>
</gene>
<feature type="transmembrane region" description="Helical" evidence="5">
    <location>
        <begin position="141"/>
        <end position="159"/>
    </location>
</feature>
<dbReference type="AlphaFoldDB" id="A0A1G7VFZ9"/>
<name>A0A1G7VFZ9_9FLAO</name>
<evidence type="ECO:0000256" key="4">
    <source>
        <dbReference type="ARBA" id="ARBA00023136"/>
    </source>
</evidence>
<dbReference type="GO" id="GO:0008273">
    <property type="term" value="F:calcium, potassium:sodium antiporter activity"/>
    <property type="evidence" value="ECO:0007669"/>
    <property type="project" value="TreeGrafter"/>
</dbReference>
<feature type="transmembrane region" description="Helical" evidence="5">
    <location>
        <begin position="292"/>
        <end position="311"/>
    </location>
</feature>
<accession>A0A1G7VFZ9</accession>
<dbReference type="EMBL" id="FNCW01000003">
    <property type="protein sequence ID" value="SDG58674.1"/>
    <property type="molecule type" value="Genomic_DNA"/>
</dbReference>
<dbReference type="RefSeq" id="WP_093366130.1">
    <property type="nucleotide sequence ID" value="NZ_FNCW01000003.1"/>
</dbReference>
<protein>
    <submittedName>
        <fullName evidence="7">Cation:H+ antiporter</fullName>
    </submittedName>
</protein>
<feature type="transmembrane region" description="Helical" evidence="5">
    <location>
        <begin position="265"/>
        <end position="286"/>
    </location>
</feature>
<feature type="domain" description="Sodium/calcium exchanger membrane region" evidence="6">
    <location>
        <begin position="196"/>
        <end position="337"/>
    </location>
</feature>
<reference evidence="7 8" key="1">
    <citation type="submission" date="2016-10" db="EMBL/GenBank/DDBJ databases">
        <authorList>
            <person name="de Groot N.N."/>
        </authorList>
    </citation>
    <scope>NUCLEOTIDE SEQUENCE [LARGE SCALE GENOMIC DNA]</scope>
    <source>
        <strain evidence="7 8">DSM 19803</strain>
    </source>
</reference>
<evidence type="ECO:0000259" key="6">
    <source>
        <dbReference type="Pfam" id="PF01699"/>
    </source>
</evidence>
<dbReference type="InterPro" id="IPR044880">
    <property type="entry name" value="NCX_ion-bd_dom_sf"/>
</dbReference>
<evidence type="ECO:0000313" key="8">
    <source>
        <dbReference type="Proteomes" id="UP000199296"/>
    </source>
</evidence>
<feature type="transmembrane region" description="Helical" evidence="5">
    <location>
        <begin position="323"/>
        <end position="346"/>
    </location>
</feature>
<keyword evidence="8" id="KW-1185">Reference proteome</keyword>
<evidence type="ECO:0000256" key="3">
    <source>
        <dbReference type="ARBA" id="ARBA00022989"/>
    </source>
</evidence>
<proteinExistence type="predicted"/>
<comment type="subcellular location">
    <subcellularLocation>
        <location evidence="1">Membrane</location>
        <topology evidence="1">Multi-pass membrane protein</topology>
    </subcellularLocation>
</comment>
<feature type="transmembrane region" description="Helical" evidence="5">
    <location>
        <begin position="6"/>
        <end position="24"/>
    </location>
</feature>
<organism evidence="7 8">
    <name type="scientific">Psychroflexus sediminis</name>
    <dbReference type="NCBI Taxonomy" id="470826"/>
    <lineage>
        <taxon>Bacteria</taxon>
        <taxon>Pseudomonadati</taxon>
        <taxon>Bacteroidota</taxon>
        <taxon>Flavobacteriia</taxon>
        <taxon>Flavobacteriales</taxon>
        <taxon>Flavobacteriaceae</taxon>
        <taxon>Psychroflexus</taxon>
    </lineage>
</organism>
<keyword evidence="2 5" id="KW-0812">Transmembrane</keyword>
<evidence type="ECO:0000313" key="7">
    <source>
        <dbReference type="EMBL" id="SDG58674.1"/>
    </source>
</evidence>
<dbReference type="Gene3D" id="1.20.1420.30">
    <property type="entry name" value="NCX, central ion-binding region"/>
    <property type="match status" value="2"/>
</dbReference>
<dbReference type="GO" id="GO:0006874">
    <property type="term" value="P:intracellular calcium ion homeostasis"/>
    <property type="evidence" value="ECO:0007669"/>
    <property type="project" value="TreeGrafter"/>
</dbReference>
<feature type="transmembrane region" description="Helical" evidence="5">
    <location>
        <begin position="199"/>
        <end position="218"/>
    </location>
</feature>
<dbReference type="GO" id="GO:0005262">
    <property type="term" value="F:calcium channel activity"/>
    <property type="evidence" value="ECO:0007669"/>
    <property type="project" value="TreeGrafter"/>
</dbReference>